<comment type="catalytic activity">
    <reaction evidence="8 9">
        <text>tRNA(Arg) + L-arginine + ATP = L-arginyl-tRNA(Arg) + AMP + diphosphate</text>
        <dbReference type="Rhea" id="RHEA:20301"/>
        <dbReference type="Rhea" id="RHEA-COMP:9658"/>
        <dbReference type="Rhea" id="RHEA-COMP:9673"/>
        <dbReference type="ChEBI" id="CHEBI:30616"/>
        <dbReference type="ChEBI" id="CHEBI:32682"/>
        <dbReference type="ChEBI" id="CHEBI:33019"/>
        <dbReference type="ChEBI" id="CHEBI:78442"/>
        <dbReference type="ChEBI" id="CHEBI:78513"/>
        <dbReference type="ChEBI" id="CHEBI:456215"/>
        <dbReference type="EC" id="6.1.1.19"/>
    </reaction>
</comment>
<dbReference type="SUPFAM" id="SSF55190">
    <property type="entry name" value="Arginyl-tRNA synthetase (ArgRS), N-terminal 'additional' domain"/>
    <property type="match status" value="1"/>
</dbReference>
<evidence type="ECO:0000259" key="11">
    <source>
        <dbReference type="SMART" id="SM00836"/>
    </source>
</evidence>
<dbReference type="CDD" id="cd00671">
    <property type="entry name" value="ArgRS_core"/>
    <property type="match status" value="1"/>
</dbReference>
<keyword evidence="3 9" id="KW-0436">Ligase</keyword>
<dbReference type="InterPro" id="IPR009080">
    <property type="entry name" value="tRNAsynth_Ia_anticodon-bd"/>
</dbReference>
<dbReference type="PRINTS" id="PR01038">
    <property type="entry name" value="TRNASYNTHARG"/>
</dbReference>
<dbReference type="GO" id="GO:0005524">
    <property type="term" value="F:ATP binding"/>
    <property type="evidence" value="ECO:0007669"/>
    <property type="project" value="UniProtKB-UniRule"/>
</dbReference>
<proteinExistence type="inferred from homology"/>
<evidence type="ECO:0000256" key="1">
    <source>
        <dbReference type="ARBA" id="ARBA00005594"/>
    </source>
</evidence>
<comment type="caution">
    <text evidence="13">The sequence shown here is derived from an EMBL/GenBank/DDBJ whole genome shotgun (WGS) entry which is preliminary data.</text>
</comment>
<name>A0A6L6HNU1_9RHOB</name>
<dbReference type="EMBL" id="WMBT01000003">
    <property type="protein sequence ID" value="MTE00062.1"/>
    <property type="molecule type" value="Genomic_DNA"/>
</dbReference>
<feature type="domain" description="Arginyl tRNA synthetase N-terminal" evidence="12">
    <location>
        <begin position="5"/>
        <end position="93"/>
    </location>
</feature>
<dbReference type="InterPro" id="IPR008909">
    <property type="entry name" value="DALR_anticod-bd"/>
</dbReference>
<feature type="domain" description="DALR anticodon binding" evidence="11">
    <location>
        <begin position="450"/>
        <end position="579"/>
    </location>
</feature>
<evidence type="ECO:0000256" key="10">
    <source>
        <dbReference type="RuleBase" id="RU363038"/>
    </source>
</evidence>
<dbReference type="HAMAP" id="MF_00123">
    <property type="entry name" value="Arg_tRNA_synth"/>
    <property type="match status" value="1"/>
</dbReference>
<dbReference type="InterPro" id="IPR035684">
    <property type="entry name" value="ArgRS_core"/>
</dbReference>
<evidence type="ECO:0000256" key="5">
    <source>
        <dbReference type="ARBA" id="ARBA00022840"/>
    </source>
</evidence>
<dbReference type="SUPFAM" id="SSF47323">
    <property type="entry name" value="Anticodon-binding domain of a subclass of class I aminoacyl-tRNA synthetases"/>
    <property type="match status" value="1"/>
</dbReference>
<dbReference type="PANTHER" id="PTHR11956">
    <property type="entry name" value="ARGINYL-TRNA SYNTHETASE"/>
    <property type="match status" value="1"/>
</dbReference>
<keyword evidence="2 9" id="KW-0963">Cytoplasm</keyword>
<evidence type="ECO:0000259" key="12">
    <source>
        <dbReference type="SMART" id="SM01016"/>
    </source>
</evidence>
<dbReference type="SMART" id="SM01016">
    <property type="entry name" value="Arg_tRNA_synt_N"/>
    <property type="match status" value="1"/>
</dbReference>
<evidence type="ECO:0000313" key="13">
    <source>
        <dbReference type="EMBL" id="MTE00062.1"/>
    </source>
</evidence>
<dbReference type="GO" id="GO:0004814">
    <property type="term" value="F:arginine-tRNA ligase activity"/>
    <property type="evidence" value="ECO:0007669"/>
    <property type="project" value="UniProtKB-UniRule"/>
</dbReference>
<dbReference type="InterPro" id="IPR005148">
    <property type="entry name" value="Arg-tRNA-synth_N"/>
</dbReference>
<comment type="subunit">
    <text evidence="9">Monomer.</text>
</comment>
<dbReference type="GO" id="GO:0006420">
    <property type="term" value="P:arginyl-tRNA aminoacylation"/>
    <property type="evidence" value="ECO:0007669"/>
    <property type="project" value="UniProtKB-UniRule"/>
</dbReference>
<keyword evidence="14" id="KW-1185">Reference proteome</keyword>
<dbReference type="Gene3D" id="3.30.1360.70">
    <property type="entry name" value="Arginyl tRNA synthetase N-terminal domain"/>
    <property type="match status" value="1"/>
</dbReference>
<dbReference type="Pfam" id="PF00750">
    <property type="entry name" value="tRNA-synt_1d"/>
    <property type="match status" value="1"/>
</dbReference>
<comment type="similarity">
    <text evidence="1 9 10">Belongs to the class-I aminoacyl-tRNA synthetase family.</text>
</comment>
<dbReference type="PANTHER" id="PTHR11956:SF5">
    <property type="entry name" value="ARGININE--TRNA LIGASE, CYTOPLASMIC"/>
    <property type="match status" value="1"/>
</dbReference>
<comment type="subcellular location">
    <subcellularLocation>
        <location evidence="9">Cytoplasm</location>
    </subcellularLocation>
</comment>
<evidence type="ECO:0000256" key="7">
    <source>
        <dbReference type="ARBA" id="ARBA00023146"/>
    </source>
</evidence>
<organism evidence="13 14">
    <name type="scientific">Paracoccus lichenicola</name>
    <dbReference type="NCBI Taxonomy" id="2665644"/>
    <lineage>
        <taxon>Bacteria</taxon>
        <taxon>Pseudomonadati</taxon>
        <taxon>Pseudomonadota</taxon>
        <taxon>Alphaproteobacteria</taxon>
        <taxon>Rhodobacterales</taxon>
        <taxon>Paracoccaceae</taxon>
        <taxon>Paracoccus</taxon>
    </lineage>
</organism>
<keyword evidence="4 9" id="KW-0547">Nucleotide-binding</keyword>
<gene>
    <name evidence="9" type="primary">argS</name>
    <name evidence="13" type="ORF">GIY56_07170</name>
</gene>
<dbReference type="Pfam" id="PF03485">
    <property type="entry name" value="Arg_tRNA_synt_N"/>
    <property type="match status" value="1"/>
</dbReference>
<reference evidence="13 14" key="1">
    <citation type="submission" date="2019-11" db="EMBL/GenBank/DDBJ databases">
        <authorList>
            <person name="Lang L."/>
        </authorList>
    </citation>
    <scope>NUCLEOTIDE SEQUENCE [LARGE SCALE GENOMIC DNA]</scope>
    <source>
        <strain evidence="13 14">YIM 132242</strain>
    </source>
</reference>
<sequence>MNLFTDLRGVVLAALDQMTQAGELPQGLDFANVAVEPPRDPAHGDMATNAAMVLAKPAGVKPREIADRLAARLTDPRIAAAEVAGPGFLNLRLSPAVWQGVVATALREGAEFGRSAIGAGQRVNVEFVSANPTGPMHVGHVRGAVFGDALANLLAFSGHEVTREYYINDGGAQVDVLARSAYERYREANGLEPEIREGLYPGDYLIPVGEALKAKYGTSLLERPEGDWLADVRDFATEAMMEMIRGDLAALGVRMDVYSSEKALYGTGQIEAAIERLRSMDLIYRGVLEPPKGKLPEDWEEREQLLFRSTAHGDDVDRPIQKSDGAWTYFAPDIAYHFDKIDRGFDALIDVFGADHGGYVKRMQAAVAALSNGRVPLDIKLIQLVKLFKNGEPFKMSKRAGTFVTLRDVVEEAGADVTRFIMLTRKNDAALDFDFARVLEQSKDNPVWYVQYASARVHSVLRRAGESGIDVGDSALAAADLTKLSHPAELDLARKVAEWPRLVEHAARAHEPHRVAFFLYDIASDLHSLWNRGNDDASLRFVQEGDPATSQAKIALVRAVGVVISSGLAILGVTPAKEMR</sequence>
<accession>A0A6L6HNU1</accession>
<dbReference type="InterPro" id="IPR001412">
    <property type="entry name" value="aa-tRNA-synth_I_CS"/>
</dbReference>
<evidence type="ECO:0000256" key="6">
    <source>
        <dbReference type="ARBA" id="ARBA00022917"/>
    </source>
</evidence>
<dbReference type="SUPFAM" id="SSF52374">
    <property type="entry name" value="Nucleotidylyl transferase"/>
    <property type="match status" value="1"/>
</dbReference>
<protein>
    <recommendedName>
        <fullName evidence="9">Arginine--tRNA ligase</fullName>
        <ecNumber evidence="9">6.1.1.19</ecNumber>
    </recommendedName>
    <alternativeName>
        <fullName evidence="9">Arginyl-tRNA synthetase</fullName>
        <shortName evidence="9">ArgRS</shortName>
    </alternativeName>
</protein>
<feature type="short sequence motif" description="'HIGH' region" evidence="9">
    <location>
        <begin position="130"/>
        <end position="140"/>
    </location>
</feature>
<dbReference type="RefSeq" id="WP_154764134.1">
    <property type="nucleotide sequence ID" value="NZ_WMBT01000003.1"/>
</dbReference>
<dbReference type="InterPro" id="IPR001278">
    <property type="entry name" value="Arg-tRNA-ligase"/>
</dbReference>
<evidence type="ECO:0000256" key="3">
    <source>
        <dbReference type="ARBA" id="ARBA00022598"/>
    </source>
</evidence>
<evidence type="ECO:0000313" key="14">
    <source>
        <dbReference type="Proteomes" id="UP000481417"/>
    </source>
</evidence>
<dbReference type="InterPro" id="IPR014729">
    <property type="entry name" value="Rossmann-like_a/b/a_fold"/>
</dbReference>
<evidence type="ECO:0000256" key="4">
    <source>
        <dbReference type="ARBA" id="ARBA00022741"/>
    </source>
</evidence>
<dbReference type="Pfam" id="PF05746">
    <property type="entry name" value="DALR_1"/>
    <property type="match status" value="1"/>
</dbReference>
<evidence type="ECO:0000256" key="8">
    <source>
        <dbReference type="ARBA" id="ARBA00049339"/>
    </source>
</evidence>
<evidence type="ECO:0000256" key="2">
    <source>
        <dbReference type="ARBA" id="ARBA00022490"/>
    </source>
</evidence>
<dbReference type="InterPro" id="IPR036695">
    <property type="entry name" value="Arg-tRNA-synth_N_sf"/>
</dbReference>
<dbReference type="NCBIfam" id="TIGR00456">
    <property type="entry name" value="argS"/>
    <property type="match status" value="1"/>
</dbReference>
<dbReference type="EC" id="6.1.1.19" evidence="9"/>
<dbReference type="AlphaFoldDB" id="A0A6L6HNU1"/>
<dbReference type="Gene3D" id="3.40.50.620">
    <property type="entry name" value="HUPs"/>
    <property type="match status" value="1"/>
</dbReference>
<dbReference type="Gene3D" id="1.10.730.10">
    <property type="entry name" value="Isoleucyl-tRNA Synthetase, Domain 1"/>
    <property type="match status" value="1"/>
</dbReference>
<evidence type="ECO:0000256" key="9">
    <source>
        <dbReference type="HAMAP-Rule" id="MF_00123"/>
    </source>
</evidence>
<dbReference type="GO" id="GO:0005737">
    <property type="term" value="C:cytoplasm"/>
    <property type="evidence" value="ECO:0007669"/>
    <property type="project" value="UniProtKB-SubCell"/>
</dbReference>
<keyword evidence="5 9" id="KW-0067">ATP-binding</keyword>
<keyword evidence="6 9" id="KW-0648">Protein biosynthesis</keyword>
<dbReference type="Proteomes" id="UP000481417">
    <property type="component" value="Unassembled WGS sequence"/>
</dbReference>
<dbReference type="PROSITE" id="PS00178">
    <property type="entry name" value="AA_TRNA_LIGASE_I"/>
    <property type="match status" value="1"/>
</dbReference>
<keyword evidence="7 9" id="KW-0030">Aminoacyl-tRNA synthetase</keyword>
<dbReference type="SMART" id="SM00836">
    <property type="entry name" value="DALR_1"/>
    <property type="match status" value="1"/>
</dbReference>